<name>A0A2T1DUN8_9CYAN</name>
<accession>A0A2T1DUN8</accession>
<dbReference type="RefSeq" id="WP_106260274.1">
    <property type="nucleotide sequence ID" value="NZ_CAWNSW010000069.1"/>
</dbReference>
<sequence>MELVNRHRPHRTVIRCKAKMRLLETIDENFDWEHPFDDTLLKELATGLFQSSQYQVFFENYLSKQKAKDVEDRLAQELADTYRSILQRHKDPVVQSLNALL</sequence>
<reference evidence="1 2" key="2">
    <citation type="submission" date="2018-03" db="EMBL/GenBank/DDBJ databases">
        <title>The ancient ancestry and fast evolution of plastids.</title>
        <authorList>
            <person name="Moore K.R."/>
            <person name="Magnabosco C."/>
            <person name="Momper L."/>
            <person name="Gold D.A."/>
            <person name="Bosak T."/>
            <person name="Fournier G.P."/>
        </authorList>
    </citation>
    <scope>NUCLEOTIDE SEQUENCE [LARGE SCALE GENOMIC DNA]</scope>
    <source>
        <strain evidence="1 2">ULC18</strain>
    </source>
</reference>
<dbReference type="EMBL" id="PVWK01000151">
    <property type="protein sequence ID" value="PSB24199.1"/>
    <property type="molecule type" value="Genomic_DNA"/>
</dbReference>
<keyword evidence="2" id="KW-1185">Reference proteome</keyword>
<comment type="caution">
    <text evidence="1">The sequence shown here is derived from an EMBL/GenBank/DDBJ whole genome shotgun (WGS) entry which is preliminary data.</text>
</comment>
<evidence type="ECO:0000313" key="2">
    <source>
        <dbReference type="Proteomes" id="UP000239576"/>
    </source>
</evidence>
<evidence type="ECO:0000313" key="1">
    <source>
        <dbReference type="EMBL" id="PSB24199.1"/>
    </source>
</evidence>
<dbReference type="Proteomes" id="UP000239576">
    <property type="component" value="Unassembled WGS sequence"/>
</dbReference>
<proteinExistence type="predicted"/>
<dbReference type="OrthoDB" id="583531at2"/>
<organism evidence="1 2">
    <name type="scientific">Stenomitos frigidus ULC18</name>
    <dbReference type="NCBI Taxonomy" id="2107698"/>
    <lineage>
        <taxon>Bacteria</taxon>
        <taxon>Bacillati</taxon>
        <taxon>Cyanobacteriota</taxon>
        <taxon>Cyanophyceae</taxon>
        <taxon>Leptolyngbyales</taxon>
        <taxon>Leptolyngbyaceae</taxon>
        <taxon>Stenomitos</taxon>
    </lineage>
</organism>
<dbReference type="AlphaFoldDB" id="A0A2T1DUN8"/>
<reference evidence="2" key="1">
    <citation type="submission" date="2018-02" db="EMBL/GenBank/DDBJ databases">
        <authorList>
            <person name="Moore K."/>
            <person name="Momper L."/>
        </authorList>
    </citation>
    <scope>NUCLEOTIDE SEQUENCE [LARGE SCALE GENOMIC DNA]</scope>
    <source>
        <strain evidence="2">ULC18</strain>
    </source>
</reference>
<gene>
    <name evidence="1" type="ORF">C7B82_27935</name>
</gene>
<protein>
    <submittedName>
        <fullName evidence="1">Uncharacterized protein</fullName>
    </submittedName>
</protein>